<keyword evidence="2" id="KW-0547">Nucleotide-binding</keyword>
<protein>
    <recommendedName>
        <fullName evidence="4">Disease resistance N-terminal domain-containing protein</fullName>
    </recommendedName>
</protein>
<dbReference type="AlphaFoldDB" id="A0A2I0K2D9"/>
<sequence>MAESLLVATPDLRRKLDERLLDRLKCSALAENVVLAQAEVKQLTDPTIRKCLDELRDAVYDAENMLDEIAARVLKSKLKAQHKKSIFKHISE</sequence>
<evidence type="ECO:0000256" key="3">
    <source>
        <dbReference type="ARBA" id="ARBA00022821"/>
    </source>
</evidence>
<keyword evidence="1" id="KW-0677">Repeat</keyword>
<dbReference type="Proteomes" id="UP000233551">
    <property type="component" value="Unassembled WGS sequence"/>
</dbReference>
<dbReference type="STRING" id="22663.A0A2I0K2D9"/>
<organism evidence="5 6">
    <name type="scientific">Punica granatum</name>
    <name type="common">Pomegranate</name>
    <dbReference type="NCBI Taxonomy" id="22663"/>
    <lineage>
        <taxon>Eukaryota</taxon>
        <taxon>Viridiplantae</taxon>
        <taxon>Streptophyta</taxon>
        <taxon>Embryophyta</taxon>
        <taxon>Tracheophyta</taxon>
        <taxon>Spermatophyta</taxon>
        <taxon>Magnoliopsida</taxon>
        <taxon>eudicotyledons</taxon>
        <taxon>Gunneridae</taxon>
        <taxon>Pentapetalae</taxon>
        <taxon>rosids</taxon>
        <taxon>malvids</taxon>
        <taxon>Myrtales</taxon>
        <taxon>Lythraceae</taxon>
        <taxon>Punica</taxon>
    </lineage>
</organism>
<keyword evidence="6" id="KW-1185">Reference proteome</keyword>
<dbReference type="InterPro" id="IPR041118">
    <property type="entry name" value="Rx_N"/>
</dbReference>
<gene>
    <name evidence="5" type="ORF">CRG98_016894</name>
</gene>
<dbReference type="GO" id="GO:0000166">
    <property type="term" value="F:nucleotide binding"/>
    <property type="evidence" value="ECO:0007669"/>
    <property type="project" value="UniProtKB-KW"/>
</dbReference>
<name>A0A2I0K2D9_PUNGR</name>
<accession>A0A2I0K2D9</accession>
<evidence type="ECO:0000256" key="1">
    <source>
        <dbReference type="ARBA" id="ARBA00022737"/>
    </source>
</evidence>
<dbReference type="Gene3D" id="1.20.5.4130">
    <property type="match status" value="1"/>
</dbReference>
<evidence type="ECO:0000259" key="4">
    <source>
        <dbReference type="Pfam" id="PF18052"/>
    </source>
</evidence>
<evidence type="ECO:0000313" key="5">
    <source>
        <dbReference type="EMBL" id="PKI62719.1"/>
    </source>
</evidence>
<feature type="domain" description="Disease resistance N-terminal" evidence="4">
    <location>
        <begin position="15"/>
        <end position="85"/>
    </location>
</feature>
<evidence type="ECO:0000313" key="6">
    <source>
        <dbReference type="Proteomes" id="UP000233551"/>
    </source>
</evidence>
<comment type="caution">
    <text evidence="5">The sequence shown here is derived from an EMBL/GenBank/DDBJ whole genome shotgun (WGS) entry which is preliminary data.</text>
</comment>
<dbReference type="GO" id="GO:0006952">
    <property type="term" value="P:defense response"/>
    <property type="evidence" value="ECO:0007669"/>
    <property type="project" value="UniProtKB-KW"/>
</dbReference>
<dbReference type="Pfam" id="PF18052">
    <property type="entry name" value="Rx_N"/>
    <property type="match status" value="1"/>
</dbReference>
<reference evidence="5 6" key="1">
    <citation type="submission" date="2017-11" db="EMBL/GenBank/DDBJ databases">
        <title>De-novo sequencing of pomegranate (Punica granatum L.) genome.</title>
        <authorList>
            <person name="Akparov Z."/>
            <person name="Amiraslanov A."/>
            <person name="Hajiyeva S."/>
            <person name="Abbasov M."/>
            <person name="Kaur K."/>
            <person name="Hamwieh A."/>
            <person name="Solovyev V."/>
            <person name="Salamov A."/>
            <person name="Braich B."/>
            <person name="Kosarev P."/>
            <person name="Mahmoud A."/>
            <person name="Hajiyev E."/>
            <person name="Babayeva S."/>
            <person name="Izzatullayeva V."/>
            <person name="Mammadov A."/>
            <person name="Mammadov A."/>
            <person name="Sharifova S."/>
            <person name="Ojaghi J."/>
            <person name="Eynullazada K."/>
            <person name="Bayramov B."/>
            <person name="Abdulazimova A."/>
            <person name="Shahmuradov I."/>
        </authorList>
    </citation>
    <scope>NUCLEOTIDE SEQUENCE [LARGE SCALE GENOMIC DNA]</scope>
    <source>
        <strain evidence="6">cv. AG2017</strain>
        <tissue evidence="5">Leaf</tissue>
    </source>
</reference>
<proteinExistence type="predicted"/>
<dbReference type="EMBL" id="PGOL01000947">
    <property type="protein sequence ID" value="PKI62719.1"/>
    <property type="molecule type" value="Genomic_DNA"/>
</dbReference>
<keyword evidence="3" id="KW-0611">Plant defense</keyword>
<evidence type="ECO:0000256" key="2">
    <source>
        <dbReference type="ARBA" id="ARBA00022741"/>
    </source>
</evidence>